<proteinExistence type="predicted"/>
<dbReference type="GO" id="GO:0005840">
    <property type="term" value="C:ribosome"/>
    <property type="evidence" value="ECO:0007669"/>
    <property type="project" value="UniProtKB-KW"/>
</dbReference>
<dbReference type="EMBL" id="JAHWGI010000004">
    <property type="protein sequence ID" value="KAK3907232.1"/>
    <property type="molecule type" value="Genomic_DNA"/>
</dbReference>
<gene>
    <name evidence="3" type="ORF">KUF71_011927</name>
    <name evidence="2" type="ORF">KUF71_018060</name>
</gene>
<accession>A0AAE1GQN5</accession>
<evidence type="ECO:0000313" key="3">
    <source>
        <dbReference type="EMBL" id="KAK3922458.1"/>
    </source>
</evidence>
<dbReference type="Proteomes" id="UP001219518">
    <property type="component" value="Unassembled WGS sequence"/>
</dbReference>
<protein>
    <submittedName>
        <fullName evidence="2">39S ribosomal protein L37, mitochondrial</fullName>
    </submittedName>
</protein>
<name>A0AAE1GQN5_9NEOP</name>
<keyword evidence="2" id="KW-0689">Ribosomal protein</keyword>
<organism evidence="2 4">
    <name type="scientific">Frankliniella fusca</name>
    <dbReference type="NCBI Taxonomy" id="407009"/>
    <lineage>
        <taxon>Eukaryota</taxon>
        <taxon>Metazoa</taxon>
        <taxon>Ecdysozoa</taxon>
        <taxon>Arthropoda</taxon>
        <taxon>Hexapoda</taxon>
        <taxon>Insecta</taxon>
        <taxon>Pterygota</taxon>
        <taxon>Neoptera</taxon>
        <taxon>Paraneoptera</taxon>
        <taxon>Thysanoptera</taxon>
        <taxon>Terebrantia</taxon>
        <taxon>Thripoidea</taxon>
        <taxon>Thripidae</taxon>
        <taxon>Frankliniella</taxon>
    </lineage>
</organism>
<dbReference type="AlphaFoldDB" id="A0AAE1GQN5"/>
<feature type="region of interest" description="Disordered" evidence="1">
    <location>
        <begin position="168"/>
        <end position="190"/>
    </location>
</feature>
<evidence type="ECO:0000313" key="2">
    <source>
        <dbReference type="EMBL" id="KAK3907232.1"/>
    </source>
</evidence>
<dbReference type="EMBL" id="JAHWGI010001090">
    <property type="protein sequence ID" value="KAK3922458.1"/>
    <property type="molecule type" value="Genomic_DNA"/>
</dbReference>
<comment type="caution">
    <text evidence="2">The sequence shown here is derived from an EMBL/GenBank/DDBJ whole genome shotgun (WGS) entry which is preliminary data.</text>
</comment>
<reference evidence="2" key="1">
    <citation type="submission" date="2021-07" db="EMBL/GenBank/DDBJ databases">
        <authorList>
            <person name="Catto M.A."/>
            <person name="Jacobson A."/>
            <person name="Kennedy G."/>
            <person name="Labadie P."/>
            <person name="Hunt B.G."/>
            <person name="Srinivasan R."/>
        </authorList>
    </citation>
    <scope>NUCLEOTIDE SEQUENCE</scope>
    <source>
        <strain evidence="2">PL_HMW_Pooled</strain>
        <tissue evidence="2">Head</tissue>
    </source>
</reference>
<evidence type="ECO:0000313" key="4">
    <source>
        <dbReference type="Proteomes" id="UP001219518"/>
    </source>
</evidence>
<keyword evidence="2" id="KW-0687">Ribonucleoprotein</keyword>
<keyword evidence="4" id="KW-1185">Reference proteome</keyword>
<reference evidence="2" key="2">
    <citation type="journal article" date="2023" name="BMC Genomics">
        <title>Pest status, molecular evolution, and epigenetic factors derived from the genome assembly of Frankliniella fusca, a thysanopteran phytovirus vector.</title>
        <authorList>
            <person name="Catto M.A."/>
            <person name="Labadie P.E."/>
            <person name="Jacobson A.L."/>
            <person name="Kennedy G.G."/>
            <person name="Srinivasan R."/>
            <person name="Hunt B.G."/>
        </authorList>
    </citation>
    <scope>NUCLEOTIDE SEQUENCE</scope>
    <source>
        <strain evidence="2">PL_HMW_Pooled</strain>
    </source>
</reference>
<evidence type="ECO:0000256" key="1">
    <source>
        <dbReference type="SAM" id="MobiDB-lite"/>
    </source>
</evidence>
<sequence length="190" mass="21469">MLSATRHLKEEIQVEEMKLELTKTEIKSEYDEEVTVDTAVLLATKKLPSEATLQFEDTSLLILKCEPDCKKEPSTSSASSVPDNVTGKDERWGKCPICPRQFVRDRSGFQEISRHIFNCHRTTGHSRNMLLLRMANCSPNSYRVIQRRLQASLHASNALKSGRVLRSHKKKLTGLASNSGSDEGRQKKLQ</sequence>